<evidence type="ECO:0000259" key="2">
    <source>
        <dbReference type="PROSITE" id="PS50853"/>
    </source>
</evidence>
<dbReference type="Gene3D" id="2.60.40.10">
    <property type="entry name" value="Immunoglobulins"/>
    <property type="match status" value="1"/>
</dbReference>
<dbReference type="PROSITE" id="PS50853">
    <property type="entry name" value="FN3"/>
    <property type="match status" value="1"/>
</dbReference>
<evidence type="ECO:0000313" key="3">
    <source>
        <dbReference type="EMBL" id="KAL3308674.1"/>
    </source>
</evidence>
<dbReference type="EMBL" id="JBJKFK010004879">
    <property type="protein sequence ID" value="KAL3308674.1"/>
    <property type="molecule type" value="Genomic_DNA"/>
</dbReference>
<dbReference type="InterPro" id="IPR050991">
    <property type="entry name" value="ECM_Regulatory_Proteins"/>
</dbReference>
<dbReference type="InterPro" id="IPR013783">
    <property type="entry name" value="Ig-like_fold"/>
</dbReference>
<dbReference type="InterPro" id="IPR003961">
    <property type="entry name" value="FN3_dom"/>
</dbReference>
<dbReference type="InterPro" id="IPR036116">
    <property type="entry name" value="FN3_sf"/>
</dbReference>
<dbReference type="PANTHER" id="PTHR46708:SF11">
    <property type="entry name" value="RECEPTOR-TYPE TYROSINE-PROTEIN PHOSPHATASE ETA-LIKE"/>
    <property type="match status" value="1"/>
</dbReference>
<dbReference type="Pfam" id="PF00041">
    <property type="entry name" value="fn3"/>
    <property type="match status" value="1"/>
</dbReference>
<keyword evidence="1" id="KW-0677">Repeat</keyword>
<feature type="domain" description="Fibronectin type-III" evidence="2">
    <location>
        <begin position="149"/>
        <end position="247"/>
    </location>
</feature>
<name>A0ABD2PMW1_9PLAT</name>
<comment type="caution">
    <text evidence="3">The sequence shown here is derived from an EMBL/GenBank/DDBJ whole genome shotgun (WGS) entry which is preliminary data.</text>
</comment>
<reference evidence="3 4" key="1">
    <citation type="submission" date="2024-11" db="EMBL/GenBank/DDBJ databases">
        <title>Adaptive evolution of stress response genes in parasites aligns with host niche diversity.</title>
        <authorList>
            <person name="Hahn C."/>
            <person name="Resl P."/>
        </authorList>
    </citation>
    <scope>NUCLEOTIDE SEQUENCE [LARGE SCALE GENOMIC DNA]</scope>
    <source>
        <strain evidence="3">EGGRZ-B1_66</strain>
        <tissue evidence="3">Body</tissue>
    </source>
</reference>
<sequence>MKVLVDLYQKCVFSKDSAHFVVYSWTPAAVAVDTRTLTHTISNVKQIDLNWTNPNSTVARNCQQNTLIEYYVEGYQKNTRSITTHKTQVTLDNLADYQYYFVRFNTTVVSKIRPDETDQILTPEWTKIGPTAPGGWFSFKNMTLKAPGKVTNLRSQQTNEREVKISWQPPEIKNGPIDGYHVEDIRKQFEFNTRETSIKVDGLEPCSAYTFFVFAYKNGTERGIGGGNGPKDSLDLYLVFTGDFAPDEITTTQKYKGKVVITWANLLPRQCKAEYRVYIDDKMMGKTVKELFTVNDLEGNKTYTLQIAAQVGDQVEYSDYKFFDVPAYREFLWSQTKNPFRSRKSEKSDV</sequence>
<protein>
    <recommendedName>
        <fullName evidence="2">Fibronectin type-III domain-containing protein</fullName>
    </recommendedName>
</protein>
<keyword evidence="4" id="KW-1185">Reference proteome</keyword>
<accession>A0ABD2PMW1</accession>
<dbReference type="SUPFAM" id="SSF49265">
    <property type="entry name" value="Fibronectin type III"/>
    <property type="match status" value="1"/>
</dbReference>
<dbReference type="Proteomes" id="UP001626550">
    <property type="component" value="Unassembled WGS sequence"/>
</dbReference>
<gene>
    <name evidence="3" type="ORF">Ciccas_012791</name>
</gene>
<dbReference type="SMART" id="SM00060">
    <property type="entry name" value="FN3"/>
    <property type="match status" value="2"/>
</dbReference>
<dbReference type="PANTHER" id="PTHR46708">
    <property type="entry name" value="TENASCIN"/>
    <property type="match status" value="1"/>
</dbReference>
<dbReference type="AlphaFoldDB" id="A0ABD2PMW1"/>
<evidence type="ECO:0000313" key="4">
    <source>
        <dbReference type="Proteomes" id="UP001626550"/>
    </source>
</evidence>
<organism evidence="3 4">
    <name type="scientific">Cichlidogyrus casuarinus</name>
    <dbReference type="NCBI Taxonomy" id="1844966"/>
    <lineage>
        <taxon>Eukaryota</taxon>
        <taxon>Metazoa</taxon>
        <taxon>Spiralia</taxon>
        <taxon>Lophotrochozoa</taxon>
        <taxon>Platyhelminthes</taxon>
        <taxon>Monogenea</taxon>
        <taxon>Monopisthocotylea</taxon>
        <taxon>Dactylogyridea</taxon>
        <taxon>Ancyrocephalidae</taxon>
        <taxon>Cichlidogyrus</taxon>
    </lineage>
</organism>
<dbReference type="CDD" id="cd00063">
    <property type="entry name" value="FN3"/>
    <property type="match status" value="1"/>
</dbReference>
<evidence type="ECO:0000256" key="1">
    <source>
        <dbReference type="ARBA" id="ARBA00022737"/>
    </source>
</evidence>
<proteinExistence type="predicted"/>